<dbReference type="EMBL" id="VJWA01000002">
    <property type="protein sequence ID" value="TRW14957.1"/>
    <property type="molecule type" value="Genomic_DNA"/>
</dbReference>
<dbReference type="GO" id="GO:0016811">
    <property type="term" value="F:hydrolase activity, acting on carbon-nitrogen (but not peptide) bonds, in linear amides"/>
    <property type="evidence" value="ECO:0007669"/>
    <property type="project" value="TreeGrafter"/>
</dbReference>
<dbReference type="Proteomes" id="UP000317894">
    <property type="component" value="Unassembled WGS sequence"/>
</dbReference>
<organism evidence="2 3">
    <name type="scientific">Glacieibacterium frigidum</name>
    <dbReference type="NCBI Taxonomy" id="2593303"/>
    <lineage>
        <taxon>Bacteria</taxon>
        <taxon>Pseudomonadati</taxon>
        <taxon>Pseudomonadota</taxon>
        <taxon>Alphaproteobacteria</taxon>
        <taxon>Sphingomonadales</taxon>
        <taxon>Sphingosinicellaceae</taxon>
        <taxon>Glacieibacterium</taxon>
    </lineage>
</organism>
<reference evidence="2 3" key="1">
    <citation type="submission" date="2019-07" db="EMBL/GenBank/DDBJ databases">
        <title>Novel species isolated from glacier.</title>
        <authorList>
            <person name="Liu Q."/>
            <person name="Xin Y.-H."/>
        </authorList>
    </citation>
    <scope>NUCLEOTIDE SEQUENCE [LARGE SCALE GENOMIC DNA]</scope>
    <source>
        <strain evidence="2 3">LB1R16</strain>
    </source>
</reference>
<evidence type="ECO:0000313" key="3">
    <source>
        <dbReference type="Proteomes" id="UP000317894"/>
    </source>
</evidence>
<keyword evidence="3" id="KW-1185">Reference proteome</keyword>
<sequence length="272" mass="30106">MSRGRRYLWQERLPPHRLRPRAARCARRRPPAHDRDLERRSAARHSASVSNPCRAASFRSIDVEAILRCAAGRRLVVIAPHPDDETLGCGRLIAHAMRRGTEVAVIVLTDGDASHPRSKRWPPAALGRLRIAELKRSMARLGASNAPLRRLGWSDSQVLEHGKAIQLSRHLVALKAGVVLVTSDADHHPDHKAAFTLASLATCRLGLPLIRYAVWSRADRAVRVAGRYRAVKRWAIAAHRSQVGGYIADDPAGFRLSSTAMANLVGGREQFR</sequence>
<dbReference type="InterPro" id="IPR024078">
    <property type="entry name" value="LmbE-like_dom_sf"/>
</dbReference>
<name>A0A552U9R0_9SPHN</name>
<comment type="caution">
    <text evidence="2">The sequence shown here is derived from an EMBL/GenBank/DDBJ whole genome shotgun (WGS) entry which is preliminary data.</text>
</comment>
<protein>
    <submittedName>
        <fullName evidence="2">PIG-L family deacetylase</fullName>
    </submittedName>
</protein>
<evidence type="ECO:0000313" key="2">
    <source>
        <dbReference type="EMBL" id="TRW14957.1"/>
    </source>
</evidence>
<dbReference type="PANTHER" id="PTHR12993:SF29">
    <property type="entry name" value="BLR3841 PROTEIN"/>
    <property type="match status" value="1"/>
</dbReference>
<dbReference type="OrthoDB" id="9790023at2"/>
<feature type="compositionally biased region" description="Basic residues" evidence="1">
    <location>
        <begin position="21"/>
        <end position="30"/>
    </location>
</feature>
<dbReference type="SUPFAM" id="SSF102588">
    <property type="entry name" value="LmbE-like"/>
    <property type="match status" value="1"/>
</dbReference>
<evidence type="ECO:0000256" key="1">
    <source>
        <dbReference type="SAM" id="MobiDB-lite"/>
    </source>
</evidence>
<dbReference type="Gene3D" id="3.40.50.10320">
    <property type="entry name" value="LmbE-like"/>
    <property type="match status" value="1"/>
</dbReference>
<feature type="compositionally biased region" description="Basic and acidic residues" evidence="1">
    <location>
        <begin position="31"/>
        <end position="41"/>
    </location>
</feature>
<proteinExistence type="predicted"/>
<feature type="region of interest" description="Disordered" evidence="1">
    <location>
        <begin position="21"/>
        <end position="49"/>
    </location>
</feature>
<accession>A0A552U9R0</accession>
<dbReference type="PANTHER" id="PTHR12993">
    <property type="entry name" value="N-ACETYLGLUCOSAMINYL-PHOSPHATIDYLINOSITOL DE-N-ACETYLASE-RELATED"/>
    <property type="match status" value="1"/>
</dbReference>
<dbReference type="AlphaFoldDB" id="A0A552U9R0"/>
<gene>
    <name evidence="2" type="ORF">FMM06_14955</name>
</gene>
<dbReference type="InterPro" id="IPR003737">
    <property type="entry name" value="GlcNAc_PI_deacetylase-related"/>
</dbReference>
<dbReference type="Pfam" id="PF02585">
    <property type="entry name" value="PIG-L"/>
    <property type="match status" value="1"/>
</dbReference>